<dbReference type="HAMAP" id="MF_00493">
    <property type="entry name" value="Transaldolase_2"/>
    <property type="match status" value="1"/>
</dbReference>
<dbReference type="SUPFAM" id="SSF51569">
    <property type="entry name" value="Aldolase"/>
    <property type="match status" value="1"/>
</dbReference>
<sequence>MHDSARTLNGLGQSLWLDNITRGMLRAGTLEDYRDRCAVTGLTSNPTIFEHAIKGGDDYDAAIRAAASTDPEAVFFDLAIDDLRNAAKVFEPIHQRTSGVDGWVSLEVSPLLADDTAHTIEQAVALHERAGIANLYIKVPGTTAGAGAIEELIYRGVPINVTLLFSPKQYQAVADAYMKGLERRLAEGLSLDVASVASVFISRWDVKVAKAVPEEMHNQLGLAVAGSIYARYREVLASPRMQRLMNEGARPQRLLWASTGTKDPAASDTLYVDSLAAPFTVNTIPEKTLLAVVDHGQPGALMSADDSAARAVQASFAERGLEVDPLAETLQDEGAASFVKSWNDLLDTIRQRMEKAA</sequence>
<dbReference type="AlphaFoldDB" id="A0A1I4B4T1"/>
<dbReference type="InterPro" id="IPR001585">
    <property type="entry name" value="TAL/FSA"/>
</dbReference>
<evidence type="ECO:0000256" key="5">
    <source>
        <dbReference type="ARBA" id="ARBA00013151"/>
    </source>
</evidence>
<dbReference type="GO" id="GO:0006098">
    <property type="term" value="P:pentose-phosphate shunt"/>
    <property type="evidence" value="ECO:0007669"/>
    <property type="project" value="UniProtKB-UniRule"/>
</dbReference>
<keyword evidence="7 10" id="KW-0808">Transferase</keyword>
<dbReference type="GO" id="GO:0005975">
    <property type="term" value="P:carbohydrate metabolic process"/>
    <property type="evidence" value="ECO:0007669"/>
    <property type="project" value="InterPro"/>
</dbReference>
<comment type="catalytic activity">
    <reaction evidence="10">
        <text>D-sedoheptulose 7-phosphate + D-glyceraldehyde 3-phosphate = D-erythrose 4-phosphate + beta-D-fructose 6-phosphate</text>
        <dbReference type="Rhea" id="RHEA:17053"/>
        <dbReference type="ChEBI" id="CHEBI:16897"/>
        <dbReference type="ChEBI" id="CHEBI:57483"/>
        <dbReference type="ChEBI" id="CHEBI:57634"/>
        <dbReference type="ChEBI" id="CHEBI:59776"/>
        <dbReference type="EC" id="2.2.1.2"/>
    </reaction>
</comment>
<organism evidence="11 12">
    <name type="scientific">Rhodanobacter glycinis</name>
    <dbReference type="NCBI Taxonomy" id="582702"/>
    <lineage>
        <taxon>Bacteria</taxon>
        <taxon>Pseudomonadati</taxon>
        <taxon>Pseudomonadota</taxon>
        <taxon>Gammaproteobacteria</taxon>
        <taxon>Lysobacterales</taxon>
        <taxon>Rhodanobacteraceae</taxon>
        <taxon>Rhodanobacter</taxon>
    </lineage>
</organism>
<dbReference type="CDD" id="cd00955">
    <property type="entry name" value="Transaldolase_like"/>
    <property type="match status" value="1"/>
</dbReference>
<dbReference type="PANTHER" id="PTHR10683">
    <property type="entry name" value="TRANSALDOLASE"/>
    <property type="match status" value="1"/>
</dbReference>
<evidence type="ECO:0000256" key="8">
    <source>
        <dbReference type="ARBA" id="ARBA00023126"/>
    </source>
</evidence>
<evidence type="ECO:0000256" key="10">
    <source>
        <dbReference type="HAMAP-Rule" id="MF_00493"/>
    </source>
</evidence>
<comment type="function">
    <text evidence="1 10">Transaldolase is important for the balance of metabolites in the pentose-phosphate pathway.</text>
</comment>
<dbReference type="InterPro" id="IPR004732">
    <property type="entry name" value="Transaldolase_2"/>
</dbReference>
<dbReference type="NCBIfam" id="TIGR00876">
    <property type="entry name" value="tal_mycobact"/>
    <property type="match status" value="1"/>
</dbReference>
<evidence type="ECO:0000256" key="7">
    <source>
        <dbReference type="ARBA" id="ARBA00022679"/>
    </source>
</evidence>
<dbReference type="Gene3D" id="3.20.20.70">
    <property type="entry name" value="Aldolase class I"/>
    <property type="match status" value="1"/>
</dbReference>
<comment type="pathway">
    <text evidence="3 10">Carbohydrate degradation; pentose phosphate pathway; D-glyceraldehyde 3-phosphate and beta-D-fructose 6-phosphate from D-ribose 5-phosphate and D-xylulose 5-phosphate (non-oxidative stage): step 2/3.</text>
</comment>
<evidence type="ECO:0000256" key="4">
    <source>
        <dbReference type="ARBA" id="ARBA00008426"/>
    </source>
</evidence>
<dbReference type="EMBL" id="FOSR01000004">
    <property type="protein sequence ID" value="SFK63157.1"/>
    <property type="molecule type" value="Genomic_DNA"/>
</dbReference>
<evidence type="ECO:0000313" key="12">
    <source>
        <dbReference type="Proteomes" id="UP000198725"/>
    </source>
</evidence>
<evidence type="ECO:0000313" key="11">
    <source>
        <dbReference type="EMBL" id="SFK63157.1"/>
    </source>
</evidence>
<comment type="subcellular location">
    <subcellularLocation>
        <location evidence="2 10">Cytoplasm</location>
    </subcellularLocation>
</comment>
<evidence type="ECO:0000256" key="1">
    <source>
        <dbReference type="ARBA" id="ARBA00003518"/>
    </source>
</evidence>
<dbReference type="UniPathway" id="UPA00115">
    <property type="reaction ID" value="UER00414"/>
</dbReference>
<evidence type="ECO:0000256" key="9">
    <source>
        <dbReference type="ARBA" id="ARBA00023270"/>
    </source>
</evidence>
<dbReference type="PANTHER" id="PTHR10683:SF31">
    <property type="entry name" value="TRANSALDOLASE"/>
    <property type="match status" value="1"/>
</dbReference>
<comment type="similarity">
    <text evidence="4 10">Belongs to the transaldolase family. Type 2 subfamily.</text>
</comment>
<name>A0A1I4B4T1_9GAMM</name>
<keyword evidence="6 10" id="KW-0963">Cytoplasm</keyword>
<protein>
    <recommendedName>
        <fullName evidence="5 10">Transaldolase</fullName>
        <ecNumber evidence="5 10">2.2.1.2</ecNumber>
    </recommendedName>
</protein>
<evidence type="ECO:0000256" key="2">
    <source>
        <dbReference type="ARBA" id="ARBA00004496"/>
    </source>
</evidence>
<reference evidence="12" key="1">
    <citation type="submission" date="2016-10" db="EMBL/GenBank/DDBJ databases">
        <authorList>
            <person name="Varghese N."/>
            <person name="Submissions S."/>
        </authorList>
    </citation>
    <scope>NUCLEOTIDE SEQUENCE [LARGE SCALE GENOMIC DNA]</scope>
    <source>
        <strain evidence="12">MO64</strain>
    </source>
</reference>
<dbReference type="PIRSF" id="PIRSF036915">
    <property type="entry name" value="Trnald_Bac_Plnt"/>
    <property type="match status" value="1"/>
</dbReference>
<dbReference type="Proteomes" id="UP000198725">
    <property type="component" value="Unassembled WGS sequence"/>
</dbReference>
<gene>
    <name evidence="10" type="primary">tal</name>
    <name evidence="11" type="ORF">SAMN05192579_104259</name>
</gene>
<keyword evidence="12" id="KW-1185">Reference proteome</keyword>
<dbReference type="RefSeq" id="WP_092702714.1">
    <property type="nucleotide sequence ID" value="NZ_FOSR01000004.1"/>
</dbReference>
<keyword evidence="8 10" id="KW-0570">Pentose shunt</keyword>
<dbReference type="GO" id="GO:0005737">
    <property type="term" value="C:cytoplasm"/>
    <property type="evidence" value="ECO:0007669"/>
    <property type="project" value="UniProtKB-SubCell"/>
</dbReference>
<dbReference type="InterPro" id="IPR013785">
    <property type="entry name" value="Aldolase_TIM"/>
</dbReference>
<feature type="active site" description="Schiff-base intermediate with substrate" evidence="10">
    <location>
        <position position="138"/>
    </location>
</feature>
<evidence type="ECO:0000256" key="6">
    <source>
        <dbReference type="ARBA" id="ARBA00022490"/>
    </source>
</evidence>
<dbReference type="Pfam" id="PF00923">
    <property type="entry name" value="TAL_FSA"/>
    <property type="match status" value="1"/>
</dbReference>
<dbReference type="GO" id="GO:0004801">
    <property type="term" value="F:transaldolase activity"/>
    <property type="evidence" value="ECO:0007669"/>
    <property type="project" value="UniProtKB-UniRule"/>
</dbReference>
<dbReference type="EC" id="2.2.1.2" evidence="5 10"/>
<dbReference type="NCBIfam" id="NF002881">
    <property type="entry name" value="PRK03343.1"/>
    <property type="match status" value="1"/>
</dbReference>
<keyword evidence="9 10" id="KW-0704">Schiff base</keyword>
<evidence type="ECO:0000256" key="3">
    <source>
        <dbReference type="ARBA" id="ARBA00004857"/>
    </source>
</evidence>
<accession>A0A1I4B4T1</accession>
<proteinExistence type="inferred from homology"/>